<dbReference type="InterPro" id="IPR006207">
    <property type="entry name" value="Cys_knot_C"/>
</dbReference>
<evidence type="ECO:0000313" key="5">
    <source>
        <dbReference type="Proteomes" id="UP000261540"/>
    </source>
</evidence>
<feature type="disulfide bond" evidence="2">
    <location>
        <begin position="16"/>
        <end position="65"/>
    </location>
</feature>
<organism evidence="4 5">
    <name type="scientific">Paramormyrops kingsleyae</name>
    <dbReference type="NCBI Taxonomy" id="1676925"/>
    <lineage>
        <taxon>Eukaryota</taxon>
        <taxon>Metazoa</taxon>
        <taxon>Chordata</taxon>
        <taxon>Craniata</taxon>
        <taxon>Vertebrata</taxon>
        <taxon>Euteleostomi</taxon>
        <taxon>Actinopterygii</taxon>
        <taxon>Neopterygii</taxon>
        <taxon>Teleostei</taxon>
        <taxon>Osteoglossocephala</taxon>
        <taxon>Osteoglossomorpha</taxon>
        <taxon>Osteoglossiformes</taxon>
        <taxon>Mormyridae</taxon>
        <taxon>Paramormyrops</taxon>
    </lineage>
</organism>
<name>A0A3B3ST46_9TELE</name>
<evidence type="ECO:0000259" key="3">
    <source>
        <dbReference type="PROSITE" id="PS01225"/>
    </source>
</evidence>
<sequence length="114" mass="12873">MCSVTTSPTVLSYGGCTATVQIPTCQGQCQSSSMWSYSNGVFKMGGTCGCCQEKSSEKRQIQLTCSGNKMQTYAYMHITRPFRHLRSPWKSECLHNLLKCHFHKQDIIPRIIMI</sequence>
<reference evidence="4" key="2">
    <citation type="submission" date="2025-09" db="UniProtKB">
        <authorList>
            <consortium name="Ensembl"/>
        </authorList>
    </citation>
    <scope>IDENTIFICATION</scope>
</reference>
<evidence type="ECO:0000256" key="1">
    <source>
        <dbReference type="ARBA" id="ARBA00023157"/>
    </source>
</evidence>
<feature type="domain" description="CTCK" evidence="3">
    <location>
        <begin position="2"/>
        <end position="94"/>
    </location>
</feature>
<proteinExistence type="predicted"/>
<keyword evidence="1 2" id="KW-1015">Disulfide bond</keyword>
<dbReference type="InterPro" id="IPR029034">
    <property type="entry name" value="Cystine-knot_cytokine"/>
</dbReference>
<keyword evidence="5" id="KW-1185">Reference proteome</keyword>
<dbReference type="Ensembl" id="ENSPKIT00000014169.1">
    <property type="protein sequence ID" value="ENSPKIP00000033281.1"/>
    <property type="gene ID" value="ENSPKIG00000013056.1"/>
</dbReference>
<comment type="caution">
    <text evidence="2">Lacks conserved residue(s) required for the propagation of feature annotation.</text>
</comment>
<accession>A0A3B3ST46</accession>
<evidence type="ECO:0000313" key="4">
    <source>
        <dbReference type="Ensembl" id="ENSPKIP00000033281.1"/>
    </source>
</evidence>
<dbReference type="AlphaFoldDB" id="A0A3B3ST46"/>
<dbReference type="PROSITE" id="PS01225">
    <property type="entry name" value="CTCK_2"/>
    <property type="match status" value="1"/>
</dbReference>
<dbReference type="Proteomes" id="UP000261540">
    <property type="component" value="Unplaced"/>
</dbReference>
<evidence type="ECO:0000256" key="2">
    <source>
        <dbReference type="PROSITE-ProRule" id="PRU00039"/>
    </source>
</evidence>
<dbReference type="SMART" id="SM00041">
    <property type="entry name" value="CT"/>
    <property type="match status" value="1"/>
</dbReference>
<protein>
    <recommendedName>
        <fullName evidence="3">CTCK domain-containing protein</fullName>
    </recommendedName>
</protein>
<reference evidence="4" key="1">
    <citation type="submission" date="2025-08" db="UniProtKB">
        <authorList>
            <consortium name="Ensembl"/>
        </authorList>
    </citation>
    <scope>IDENTIFICATION</scope>
</reference>
<dbReference type="Gene3D" id="2.10.90.10">
    <property type="entry name" value="Cystine-knot cytokines"/>
    <property type="match status" value="1"/>
</dbReference>